<dbReference type="RefSeq" id="WP_036156359.1">
    <property type="nucleotide sequence ID" value="NZ_AVCX01000003.1"/>
</dbReference>
<organism evidence="6 7">
    <name type="scientific">Lysinibacillus odysseyi 34hs-1 = NBRC 100172</name>
    <dbReference type="NCBI Taxonomy" id="1220589"/>
    <lineage>
        <taxon>Bacteria</taxon>
        <taxon>Bacillati</taxon>
        <taxon>Bacillota</taxon>
        <taxon>Bacilli</taxon>
        <taxon>Bacillales</taxon>
        <taxon>Bacillaceae</taxon>
        <taxon>Lysinibacillus</taxon>
    </lineage>
</organism>
<reference evidence="6 7" key="1">
    <citation type="submission" date="2014-02" db="EMBL/GenBank/DDBJ databases">
        <title>Draft genome sequence of Lysinibacillus odysseyi NBRC 100172.</title>
        <authorList>
            <person name="Zhang F."/>
            <person name="Wang G."/>
            <person name="Zhang L."/>
        </authorList>
    </citation>
    <scope>NUCLEOTIDE SEQUENCE [LARGE SCALE GENOMIC DNA]</scope>
    <source>
        <strain evidence="6 7">NBRC 100172</strain>
    </source>
</reference>
<dbReference type="eggNOG" id="COG1286">
    <property type="taxonomic scope" value="Bacteria"/>
</dbReference>
<comment type="subcellular location">
    <subcellularLocation>
        <location evidence="1">Membrane</location>
        <topology evidence="1">Multi-pass membrane protein</topology>
    </subcellularLocation>
</comment>
<evidence type="ECO:0000256" key="4">
    <source>
        <dbReference type="ARBA" id="ARBA00023136"/>
    </source>
</evidence>
<feature type="transmembrane region" description="Helical" evidence="5">
    <location>
        <begin position="27"/>
        <end position="43"/>
    </location>
</feature>
<keyword evidence="7" id="KW-1185">Reference proteome</keyword>
<evidence type="ECO:0000313" key="7">
    <source>
        <dbReference type="Proteomes" id="UP000030437"/>
    </source>
</evidence>
<keyword evidence="2 5" id="KW-0812">Transmembrane</keyword>
<keyword evidence="4 5" id="KW-0472">Membrane</keyword>
<evidence type="ECO:0000256" key="2">
    <source>
        <dbReference type="ARBA" id="ARBA00022692"/>
    </source>
</evidence>
<feature type="transmembrane region" description="Helical" evidence="5">
    <location>
        <begin position="78"/>
        <end position="105"/>
    </location>
</feature>
<evidence type="ECO:0000256" key="1">
    <source>
        <dbReference type="ARBA" id="ARBA00004141"/>
    </source>
</evidence>
<dbReference type="PANTHER" id="PTHR37306:SF1">
    <property type="entry name" value="COLICIN V PRODUCTION PROTEIN"/>
    <property type="match status" value="1"/>
</dbReference>
<dbReference type="AlphaFoldDB" id="A0A0A3IKI1"/>
<dbReference type="STRING" id="1220589.CD32_15795"/>
<name>A0A0A3IKI1_9BACI</name>
<feature type="transmembrane region" description="Helical" evidence="5">
    <location>
        <begin position="50"/>
        <end position="72"/>
    </location>
</feature>
<dbReference type="Pfam" id="PF02674">
    <property type="entry name" value="Colicin_V"/>
    <property type="match status" value="1"/>
</dbReference>
<gene>
    <name evidence="6" type="ORF">CD32_15795</name>
</gene>
<protein>
    <submittedName>
        <fullName evidence="6">Membrane protein</fullName>
    </submittedName>
</protein>
<accession>A0A0A3IKI1</accession>
<dbReference type="GO" id="GO:0009403">
    <property type="term" value="P:toxin biosynthetic process"/>
    <property type="evidence" value="ECO:0007669"/>
    <property type="project" value="InterPro"/>
</dbReference>
<proteinExistence type="predicted"/>
<feature type="transmembrane region" description="Helical" evidence="5">
    <location>
        <begin position="117"/>
        <end position="141"/>
    </location>
</feature>
<evidence type="ECO:0000313" key="6">
    <source>
        <dbReference type="EMBL" id="KGR83303.1"/>
    </source>
</evidence>
<dbReference type="InterPro" id="IPR003825">
    <property type="entry name" value="Colicin-V_CvpA"/>
</dbReference>
<comment type="caution">
    <text evidence="6">The sequence shown here is derived from an EMBL/GenBank/DDBJ whole genome shotgun (WGS) entry which is preliminary data.</text>
</comment>
<evidence type="ECO:0000256" key="5">
    <source>
        <dbReference type="SAM" id="Phobius"/>
    </source>
</evidence>
<evidence type="ECO:0000256" key="3">
    <source>
        <dbReference type="ARBA" id="ARBA00022989"/>
    </source>
</evidence>
<dbReference type="OrthoDB" id="1809613at2"/>
<dbReference type="EMBL" id="JPVP01000058">
    <property type="protein sequence ID" value="KGR83303.1"/>
    <property type="molecule type" value="Genomic_DNA"/>
</dbReference>
<keyword evidence="3 5" id="KW-1133">Transmembrane helix</keyword>
<dbReference type="PANTHER" id="PTHR37306">
    <property type="entry name" value="COLICIN V PRODUCTION PROTEIN"/>
    <property type="match status" value="1"/>
</dbReference>
<dbReference type="GO" id="GO:0016020">
    <property type="term" value="C:membrane"/>
    <property type="evidence" value="ECO:0007669"/>
    <property type="project" value="UniProtKB-SubCell"/>
</dbReference>
<dbReference type="Proteomes" id="UP000030437">
    <property type="component" value="Unassembled WGS sequence"/>
</dbReference>
<sequence length="179" mass="20175">MLDLLILLIFMVGIVAGARRGLVVQAIHMFGFLLAVIVALIYYKPLAQKFLLWIPYPGFAESATSTLALTGIDADRTFYRVIAFALIFFVVKILLQILGSMLDFLKYLPVLGSINRLLGAVLGFVEVYFLLFIILYVVALLPLESIQARLDGSIITGLMLEHSPFISSMFQKWWYIYSK</sequence>